<reference evidence="4" key="1">
    <citation type="journal article" date="2019" name="Int. J. Syst. Evol. Microbiol.">
        <title>The Global Catalogue of Microorganisms (GCM) 10K type strain sequencing project: providing services to taxonomists for standard genome sequencing and annotation.</title>
        <authorList>
            <consortium name="The Broad Institute Genomics Platform"/>
            <consortium name="The Broad Institute Genome Sequencing Center for Infectious Disease"/>
            <person name="Wu L."/>
            <person name="Ma J."/>
        </authorList>
    </citation>
    <scope>NUCLEOTIDE SEQUENCE [LARGE SCALE GENOMIC DNA]</scope>
    <source>
        <strain evidence="4">JCM 17137</strain>
    </source>
</reference>
<organism evidence="3 4">
    <name type="scientific">Salinactinospora qingdaonensis</name>
    <dbReference type="NCBI Taxonomy" id="702744"/>
    <lineage>
        <taxon>Bacteria</taxon>
        <taxon>Bacillati</taxon>
        <taxon>Actinomycetota</taxon>
        <taxon>Actinomycetes</taxon>
        <taxon>Streptosporangiales</taxon>
        <taxon>Nocardiopsidaceae</taxon>
        <taxon>Salinactinospora</taxon>
    </lineage>
</organism>
<evidence type="ECO:0000313" key="3">
    <source>
        <dbReference type="EMBL" id="GAA3750384.1"/>
    </source>
</evidence>
<name>A0ABP7FWT7_9ACTN</name>
<sequence>MGGAVKPLTRPLPRVLGWCWLGLVALNLLDLALRGRTSAALVAGAVLLASAGVAYVVALRPKLTPTEAGVWLVNPLRDVFVPWSALTWVDVTDVLRVHTDGRVFRSWPLRESRPAKVRDNLRSVEAGMTQPPEDTADRADAAAASRPPRPVDAMAQWLREEAQRRKAQPPAGRPEGGVSGGAEADGGAPTHPGSEAGGEPAPRWAPDALAALLVPAVLLVAALLLA</sequence>
<evidence type="ECO:0000256" key="1">
    <source>
        <dbReference type="SAM" id="MobiDB-lite"/>
    </source>
</evidence>
<dbReference type="EMBL" id="BAABDD010000015">
    <property type="protein sequence ID" value="GAA3750384.1"/>
    <property type="molecule type" value="Genomic_DNA"/>
</dbReference>
<feature type="transmembrane region" description="Helical" evidence="2">
    <location>
        <begin position="40"/>
        <end position="58"/>
    </location>
</feature>
<protein>
    <recommendedName>
        <fullName evidence="5">PH domain-containing protein</fullName>
    </recommendedName>
</protein>
<feature type="region of interest" description="Disordered" evidence="1">
    <location>
        <begin position="161"/>
        <end position="202"/>
    </location>
</feature>
<accession>A0ABP7FWT7</accession>
<keyword evidence="4" id="KW-1185">Reference proteome</keyword>
<evidence type="ECO:0000256" key="2">
    <source>
        <dbReference type="SAM" id="Phobius"/>
    </source>
</evidence>
<feature type="transmembrane region" description="Helical" evidence="2">
    <location>
        <begin position="208"/>
        <end position="225"/>
    </location>
</feature>
<dbReference type="Proteomes" id="UP001500908">
    <property type="component" value="Unassembled WGS sequence"/>
</dbReference>
<keyword evidence="2" id="KW-0812">Transmembrane</keyword>
<proteinExistence type="predicted"/>
<keyword evidence="2" id="KW-1133">Transmembrane helix</keyword>
<feature type="compositionally biased region" description="Gly residues" evidence="1">
    <location>
        <begin position="174"/>
        <end position="184"/>
    </location>
</feature>
<feature type="region of interest" description="Disordered" evidence="1">
    <location>
        <begin position="118"/>
        <end position="149"/>
    </location>
</feature>
<feature type="transmembrane region" description="Helical" evidence="2">
    <location>
        <begin position="15"/>
        <end position="33"/>
    </location>
</feature>
<comment type="caution">
    <text evidence="3">The sequence shown here is derived from an EMBL/GenBank/DDBJ whole genome shotgun (WGS) entry which is preliminary data.</text>
</comment>
<gene>
    <name evidence="3" type="ORF">GCM10022402_31960</name>
</gene>
<evidence type="ECO:0000313" key="4">
    <source>
        <dbReference type="Proteomes" id="UP001500908"/>
    </source>
</evidence>
<evidence type="ECO:0008006" key="5">
    <source>
        <dbReference type="Google" id="ProtNLM"/>
    </source>
</evidence>
<keyword evidence="2" id="KW-0472">Membrane</keyword>